<feature type="domain" description="PAS" evidence="6">
    <location>
        <begin position="723"/>
        <end position="794"/>
    </location>
</feature>
<keyword evidence="4" id="KW-0175">Coiled coil</keyword>
<dbReference type="InterPro" id="IPR000014">
    <property type="entry name" value="PAS"/>
</dbReference>
<dbReference type="Pfam" id="PF08447">
    <property type="entry name" value="PAS_3"/>
    <property type="match status" value="1"/>
</dbReference>
<dbReference type="KEGG" id="mpl:Mpal_0141"/>
<dbReference type="PROSITE" id="PS50110">
    <property type="entry name" value="RESPONSE_REGULATORY"/>
    <property type="match status" value="1"/>
</dbReference>
<dbReference type="GO" id="GO:0006355">
    <property type="term" value="P:regulation of DNA-templated transcription"/>
    <property type="evidence" value="ECO:0007669"/>
    <property type="project" value="InterPro"/>
</dbReference>
<dbReference type="SMART" id="SM00091">
    <property type="entry name" value="PAS"/>
    <property type="match status" value="4"/>
</dbReference>
<dbReference type="SMART" id="SM00065">
    <property type="entry name" value="GAF"/>
    <property type="match status" value="1"/>
</dbReference>
<reference evidence="8 9" key="1">
    <citation type="journal article" date="2015" name="Genome Announc.">
        <title>Complete Genome Sequence of Methanosphaerula palustris E1-9CT, a Hydrogenotrophic Methanogen Isolated from a Minerotrophic Fen Peatland.</title>
        <authorList>
            <person name="Cadillo-Quiroz H."/>
            <person name="Browne P."/>
            <person name="Kyrpides N."/>
            <person name="Woyke T."/>
            <person name="Goodwin L."/>
            <person name="Detter C."/>
            <person name="Yavitt J.B."/>
            <person name="Zinder S.H."/>
        </authorList>
    </citation>
    <scope>NUCLEOTIDE SEQUENCE [LARGE SCALE GENOMIC DNA]</scope>
    <source>
        <strain evidence="9">ATCC BAA-1556 / DSM 19958 / E1-9c</strain>
    </source>
</reference>
<dbReference type="InterPro" id="IPR000700">
    <property type="entry name" value="PAS-assoc_C"/>
</dbReference>
<dbReference type="Pfam" id="PF13185">
    <property type="entry name" value="GAF_2"/>
    <property type="match status" value="1"/>
</dbReference>
<keyword evidence="3" id="KW-0597">Phosphoprotein</keyword>
<dbReference type="HOGENOM" id="CLU_358887_0_0_2"/>
<dbReference type="PROSITE" id="PS50112">
    <property type="entry name" value="PAS"/>
    <property type="match status" value="3"/>
</dbReference>
<feature type="domain" description="PAC" evidence="7">
    <location>
        <begin position="651"/>
        <end position="701"/>
    </location>
</feature>
<dbReference type="EMBL" id="CP001338">
    <property type="protein sequence ID" value="ACL15534.1"/>
    <property type="molecule type" value="Genomic_DNA"/>
</dbReference>
<evidence type="ECO:0000259" key="7">
    <source>
        <dbReference type="PROSITE" id="PS50113"/>
    </source>
</evidence>
<dbReference type="SUPFAM" id="SSF52172">
    <property type="entry name" value="CheY-like"/>
    <property type="match status" value="1"/>
</dbReference>
<dbReference type="CDD" id="cd00156">
    <property type="entry name" value="REC"/>
    <property type="match status" value="1"/>
</dbReference>
<dbReference type="eggNOG" id="arCOG02385">
    <property type="taxonomic scope" value="Archaea"/>
</dbReference>
<dbReference type="InterPro" id="IPR035965">
    <property type="entry name" value="PAS-like_dom_sf"/>
</dbReference>
<dbReference type="InterPro" id="IPR052155">
    <property type="entry name" value="Biofilm_reg_signaling"/>
</dbReference>
<keyword evidence="1" id="KW-0808">Transferase</keyword>
<organism evidence="8 9">
    <name type="scientific">Methanosphaerula palustris (strain ATCC BAA-1556 / DSM 19958 / E1-9c)</name>
    <dbReference type="NCBI Taxonomy" id="521011"/>
    <lineage>
        <taxon>Archaea</taxon>
        <taxon>Methanobacteriati</taxon>
        <taxon>Methanobacteriota</taxon>
        <taxon>Stenosarchaea group</taxon>
        <taxon>Methanomicrobia</taxon>
        <taxon>Methanomicrobiales</taxon>
        <taxon>Methanoregulaceae</taxon>
        <taxon>Methanosphaerula</taxon>
    </lineage>
</organism>
<protein>
    <submittedName>
        <fullName evidence="8">Putative PAS/PAC sensor protein</fullName>
    </submittedName>
</protein>
<dbReference type="GO" id="GO:0000160">
    <property type="term" value="P:phosphorelay signal transduction system"/>
    <property type="evidence" value="ECO:0007669"/>
    <property type="project" value="InterPro"/>
</dbReference>
<dbReference type="SUPFAM" id="SSF55785">
    <property type="entry name" value="PYP-like sensor domain (PAS domain)"/>
    <property type="match status" value="4"/>
</dbReference>
<dbReference type="InterPro" id="IPR013767">
    <property type="entry name" value="PAS_fold"/>
</dbReference>
<dbReference type="STRING" id="521011.Mpal_0141"/>
<evidence type="ECO:0000313" key="8">
    <source>
        <dbReference type="EMBL" id="ACL15534.1"/>
    </source>
</evidence>
<dbReference type="Pfam" id="PF13188">
    <property type="entry name" value="PAS_8"/>
    <property type="match status" value="1"/>
</dbReference>
<evidence type="ECO:0000256" key="1">
    <source>
        <dbReference type="ARBA" id="ARBA00022679"/>
    </source>
</evidence>
<dbReference type="InterPro" id="IPR013655">
    <property type="entry name" value="PAS_fold_3"/>
</dbReference>
<dbReference type="PROSITE" id="PS50113">
    <property type="entry name" value="PAC"/>
    <property type="match status" value="1"/>
</dbReference>
<accession>B8GII3</accession>
<feature type="modified residue" description="4-aspartylphosphate" evidence="3">
    <location>
        <position position="55"/>
    </location>
</feature>
<dbReference type="RefSeq" id="WP_012616853.1">
    <property type="nucleotide sequence ID" value="NC_011832.1"/>
</dbReference>
<evidence type="ECO:0000256" key="2">
    <source>
        <dbReference type="ARBA" id="ARBA00022777"/>
    </source>
</evidence>
<evidence type="ECO:0000259" key="6">
    <source>
        <dbReference type="PROSITE" id="PS50112"/>
    </source>
</evidence>
<evidence type="ECO:0000259" key="5">
    <source>
        <dbReference type="PROSITE" id="PS50110"/>
    </source>
</evidence>
<dbReference type="Pfam" id="PF13426">
    <property type="entry name" value="PAS_9"/>
    <property type="match status" value="1"/>
</dbReference>
<dbReference type="InterPro" id="IPR011006">
    <property type="entry name" value="CheY-like_superfamily"/>
</dbReference>
<sequence length="837" mass="95563">MTMDSLLYVDDEPTLLEIGTIFLERTGEFSVTTATGVEEALRSLESTSCDLVISDYQMPERDGIELLQEIRSRYPDLPFILFTGRGREEVAIRAFDLGADFYLQKGGDPLAQFAELIQKVRQAIRRRRAEDALKRREQQLNAMATNIPGVVYRLSVNPDGTISFNYISERSRQILGLENEPTTFFDQLTEQIVQGDQERFISSVRHAISTRTIWEFEGQYIKPSGKKIWISAVSNPLVEMGRLVFDGVIFNNTERKRAEEARRLSEEYYRALFQYTEAATVIIEEDGIISRANEAFADLWGEPSHAIEGTLRWTEFIALDDLELVKDLHHHHHRRVSPDKIPAKYGFRFVTSQGSIRNVLIHFGSIPGTGKSVVSLLDITEQKLAQEALILDEKRLEALVRLNEQETATIHELVTFAMDEAVRLTRSTIGYIAFYDEDERILTMYAWSKSAMEECRVAERPIRYPIDETGLWGEAVRQRSPVITNDYQAESSLKKGLPRGHVPLTCHMNVPIFDGDRIVIVVGVGNKPSDYDDADVRQLTLLMGGMWRIIQRKRTREALRQRNKELRAQNEILAKHDRVLRESETRFRQLAEATVEGIVIHESGIVRDLNERACELFGFSHDEMIGRDMLTLVAPEFVELIREKVAIASYEPYEAQRLRRDGSRFWADMHTHQITVDGEILRITTYWDITGRKDAEEVIRAAHQHLAAQEKELRTRIEMLRENELQLRSLIDESRDGLFILDTAGIITFANRTLARLFGQVVPDDIIGQSFLRYIVTSDREWVGAYIRRLIDGGTSSQGEALGIGVLRIDGSQCTAEVNASPIIEEGRSTRIQGSIR</sequence>
<dbReference type="AlphaFoldDB" id="B8GII3"/>
<proteinExistence type="predicted"/>
<evidence type="ECO:0000313" key="9">
    <source>
        <dbReference type="Proteomes" id="UP000002457"/>
    </source>
</evidence>
<dbReference type="eggNOG" id="arCOG06192">
    <property type="taxonomic scope" value="Archaea"/>
</dbReference>
<feature type="domain" description="Response regulatory" evidence="5">
    <location>
        <begin position="5"/>
        <end position="120"/>
    </location>
</feature>
<dbReference type="Proteomes" id="UP000002457">
    <property type="component" value="Chromosome"/>
</dbReference>
<feature type="coiled-coil region" evidence="4">
    <location>
        <begin position="692"/>
        <end position="723"/>
    </location>
</feature>
<dbReference type="PANTHER" id="PTHR44757">
    <property type="entry name" value="DIGUANYLATE CYCLASE DGCP"/>
    <property type="match status" value="1"/>
</dbReference>
<dbReference type="GO" id="GO:0016301">
    <property type="term" value="F:kinase activity"/>
    <property type="evidence" value="ECO:0007669"/>
    <property type="project" value="UniProtKB-KW"/>
</dbReference>
<dbReference type="Pfam" id="PF00072">
    <property type="entry name" value="Response_reg"/>
    <property type="match status" value="1"/>
</dbReference>
<gene>
    <name evidence="8" type="ordered locus">Mpal_0141</name>
</gene>
<dbReference type="OrthoDB" id="8127at2157"/>
<dbReference type="Gene3D" id="3.40.50.2300">
    <property type="match status" value="1"/>
</dbReference>
<dbReference type="eggNOG" id="arCOG02357">
    <property type="taxonomic scope" value="Archaea"/>
</dbReference>
<evidence type="ECO:0000256" key="3">
    <source>
        <dbReference type="PROSITE-ProRule" id="PRU00169"/>
    </source>
</evidence>
<dbReference type="GeneID" id="25394071"/>
<dbReference type="SMART" id="SM00448">
    <property type="entry name" value="REC"/>
    <property type="match status" value="1"/>
</dbReference>
<dbReference type="InterPro" id="IPR001789">
    <property type="entry name" value="Sig_transdc_resp-reg_receiver"/>
</dbReference>
<dbReference type="Pfam" id="PF00989">
    <property type="entry name" value="PAS"/>
    <property type="match status" value="1"/>
</dbReference>
<feature type="domain" description="PAS" evidence="6">
    <location>
        <begin position="265"/>
        <end position="327"/>
    </location>
</feature>
<keyword evidence="9" id="KW-1185">Reference proteome</keyword>
<dbReference type="Gene3D" id="3.30.450.20">
    <property type="entry name" value="PAS domain"/>
    <property type="match status" value="4"/>
</dbReference>
<dbReference type="PANTHER" id="PTHR44757:SF2">
    <property type="entry name" value="BIOFILM ARCHITECTURE MAINTENANCE PROTEIN MBAA"/>
    <property type="match status" value="1"/>
</dbReference>
<feature type="coiled-coil region" evidence="4">
    <location>
        <begin position="549"/>
        <end position="576"/>
    </location>
</feature>
<feature type="domain" description="PAS" evidence="6">
    <location>
        <begin position="583"/>
        <end position="645"/>
    </location>
</feature>
<dbReference type="InterPro" id="IPR003018">
    <property type="entry name" value="GAF"/>
</dbReference>
<keyword evidence="2" id="KW-0418">Kinase</keyword>
<evidence type="ECO:0000256" key="4">
    <source>
        <dbReference type="SAM" id="Coils"/>
    </source>
</evidence>
<name>B8GII3_METPE</name>
<dbReference type="InterPro" id="IPR029016">
    <property type="entry name" value="GAF-like_dom_sf"/>
</dbReference>
<dbReference type="NCBIfam" id="TIGR00229">
    <property type="entry name" value="sensory_box"/>
    <property type="match status" value="3"/>
</dbReference>
<dbReference type="Gene3D" id="3.30.450.40">
    <property type="match status" value="1"/>
</dbReference>
<dbReference type="SUPFAM" id="SSF55781">
    <property type="entry name" value="GAF domain-like"/>
    <property type="match status" value="1"/>
</dbReference>
<dbReference type="CDD" id="cd00130">
    <property type="entry name" value="PAS"/>
    <property type="match status" value="3"/>
</dbReference>